<evidence type="ECO:0000256" key="10">
    <source>
        <dbReference type="ARBA" id="ARBA00022723"/>
    </source>
</evidence>
<keyword evidence="14 17" id="KW-0057">Aromatic amino acid biosynthesis</keyword>
<evidence type="ECO:0000256" key="1">
    <source>
        <dbReference type="ARBA" id="ARBA00001393"/>
    </source>
</evidence>
<evidence type="ECO:0000256" key="15">
    <source>
        <dbReference type="ARBA" id="ARBA00023239"/>
    </source>
</evidence>
<dbReference type="Gene3D" id="1.20.1090.10">
    <property type="entry name" value="Dehydroquinate synthase-like - alpha domain"/>
    <property type="match status" value="1"/>
</dbReference>
<dbReference type="GO" id="GO:0003856">
    <property type="term" value="F:3-dehydroquinate synthase activity"/>
    <property type="evidence" value="ECO:0007669"/>
    <property type="project" value="UniProtKB-EC"/>
</dbReference>
<feature type="binding site" evidence="17">
    <location>
        <position position="262"/>
    </location>
    <ligand>
        <name>Zn(2+)</name>
        <dbReference type="ChEBI" id="CHEBI:29105"/>
    </ligand>
</feature>
<dbReference type="Pfam" id="PF24621">
    <property type="entry name" value="DHQS_C"/>
    <property type="match status" value="1"/>
</dbReference>
<feature type="binding site" evidence="17">
    <location>
        <position position="185"/>
    </location>
    <ligand>
        <name>Zn(2+)</name>
        <dbReference type="ChEBI" id="CHEBI:29105"/>
    </ligand>
</feature>
<feature type="binding site" evidence="17">
    <location>
        <begin position="72"/>
        <end position="77"/>
    </location>
    <ligand>
        <name>NAD(+)</name>
        <dbReference type="ChEBI" id="CHEBI:57540"/>
    </ligand>
</feature>
<evidence type="ECO:0000313" key="20">
    <source>
        <dbReference type="EMBL" id="MFD1421720.1"/>
    </source>
</evidence>
<comment type="subcellular location">
    <subcellularLocation>
        <location evidence="3 17">Cytoplasm</location>
    </subcellularLocation>
</comment>
<dbReference type="HAMAP" id="MF_00110">
    <property type="entry name" value="DHQ_synthase"/>
    <property type="match status" value="1"/>
</dbReference>
<accession>A0ABW4C4N5</accession>
<evidence type="ECO:0000256" key="4">
    <source>
        <dbReference type="ARBA" id="ARBA00004661"/>
    </source>
</evidence>
<organism evidence="20 21">
    <name type="scientific">Lactiplantibacillus songbeiensis</name>
    <dbReference type="NCBI Taxonomy" id="2559920"/>
    <lineage>
        <taxon>Bacteria</taxon>
        <taxon>Bacillati</taxon>
        <taxon>Bacillota</taxon>
        <taxon>Bacilli</taxon>
        <taxon>Lactobacillales</taxon>
        <taxon>Lactobacillaceae</taxon>
        <taxon>Lactiplantibacillus</taxon>
    </lineage>
</organism>
<evidence type="ECO:0000259" key="19">
    <source>
        <dbReference type="Pfam" id="PF24621"/>
    </source>
</evidence>
<evidence type="ECO:0000256" key="14">
    <source>
        <dbReference type="ARBA" id="ARBA00023141"/>
    </source>
</evidence>
<evidence type="ECO:0000256" key="17">
    <source>
        <dbReference type="HAMAP-Rule" id="MF_00110"/>
    </source>
</evidence>
<reference evidence="21" key="1">
    <citation type="journal article" date="2019" name="Int. J. Syst. Evol. Microbiol.">
        <title>The Global Catalogue of Microorganisms (GCM) 10K type strain sequencing project: providing services to taxonomists for standard genome sequencing and annotation.</title>
        <authorList>
            <consortium name="The Broad Institute Genomics Platform"/>
            <consortium name="The Broad Institute Genome Sequencing Center for Infectious Disease"/>
            <person name="Wu L."/>
            <person name="Ma J."/>
        </authorList>
    </citation>
    <scope>NUCLEOTIDE SEQUENCE [LARGE SCALE GENOMIC DNA]</scope>
    <source>
        <strain evidence="21">CCM 8931</strain>
    </source>
</reference>
<dbReference type="RefSeq" id="WP_137635499.1">
    <property type="nucleotide sequence ID" value="NZ_BJDL01000022.1"/>
</dbReference>
<keyword evidence="15 17" id="KW-0456">Lyase</keyword>
<dbReference type="NCBIfam" id="TIGR01357">
    <property type="entry name" value="aroB"/>
    <property type="match status" value="1"/>
</dbReference>
<feature type="domain" description="3-dehydroquinate synthase C-terminal" evidence="19">
    <location>
        <begin position="182"/>
        <end position="322"/>
    </location>
</feature>
<sequence>MTTIEVKTTTADYAVKVKIGSLMTVAQAIKTVWTPRRIALITDTTVGALYADQVQTQLMAGGFTVTVLTVPSGEASKSWAQTMRLVEALSQAHFTRNDGVVALGGGVVGDLAGFVASIYMRGISLIQLPTSLLAQVDSSVGGKTALDLPTGKNLVGSFYQPDLVLIDPQTLTTLPQRMLVEGYGEVVKCAALVGGDFWKLLQSIQQPDDILLLAPQLIARSVSFKARVVMADEKEGGQRQLLNFGHTIGHAVELLGRGRWMHGEAVAMGLVAVCQVFEAQGLTPVGTAQAVAARLAVVGLPTELPDLALNTVLTAMRHDKKVHGDQLTWVYLAALGQPQLQPVPLTDLATWVAPALTTVA</sequence>
<dbReference type="PANTHER" id="PTHR43622:SF7">
    <property type="entry name" value="3-DEHYDROQUINATE SYNTHASE, CHLOROPLASTIC"/>
    <property type="match status" value="1"/>
</dbReference>
<evidence type="ECO:0000256" key="8">
    <source>
        <dbReference type="ARBA" id="ARBA00022490"/>
    </source>
</evidence>
<name>A0ABW4C4N5_9LACO</name>
<dbReference type="PANTHER" id="PTHR43622">
    <property type="entry name" value="3-DEHYDROQUINATE SYNTHASE"/>
    <property type="match status" value="1"/>
</dbReference>
<dbReference type="CDD" id="cd08195">
    <property type="entry name" value="DHQS"/>
    <property type="match status" value="1"/>
</dbReference>
<keyword evidence="10 17" id="KW-0479">Metal-binding</keyword>
<dbReference type="InterPro" id="IPR050071">
    <property type="entry name" value="Dehydroquinate_synthase"/>
</dbReference>
<dbReference type="Pfam" id="PF01761">
    <property type="entry name" value="DHQ_synthase"/>
    <property type="match status" value="1"/>
</dbReference>
<dbReference type="EMBL" id="JBHTOJ010000045">
    <property type="protein sequence ID" value="MFD1421720.1"/>
    <property type="molecule type" value="Genomic_DNA"/>
</dbReference>
<feature type="binding site" evidence="17">
    <location>
        <begin position="106"/>
        <end position="110"/>
    </location>
    <ligand>
        <name>NAD(+)</name>
        <dbReference type="ChEBI" id="CHEBI:57540"/>
    </ligand>
</feature>
<evidence type="ECO:0000256" key="7">
    <source>
        <dbReference type="ARBA" id="ARBA00017684"/>
    </source>
</evidence>
<dbReference type="PIRSF" id="PIRSF001455">
    <property type="entry name" value="DHQ_synth"/>
    <property type="match status" value="1"/>
</dbReference>
<feature type="binding site" evidence="17">
    <location>
        <position position="143"/>
    </location>
    <ligand>
        <name>NAD(+)</name>
        <dbReference type="ChEBI" id="CHEBI:57540"/>
    </ligand>
</feature>
<evidence type="ECO:0000313" key="21">
    <source>
        <dbReference type="Proteomes" id="UP001597188"/>
    </source>
</evidence>
<keyword evidence="9 17" id="KW-0028">Amino-acid biosynthesis</keyword>
<feature type="binding site" evidence="17">
    <location>
        <position position="152"/>
    </location>
    <ligand>
        <name>NAD(+)</name>
        <dbReference type="ChEBI" id="CHEBI:57540"/>
    </ligand>
</feature>
<dbReference type="InterPro" id="IPR056179">
    <property type="entry name" value="DHQS_C"/>
</dbReference>
<keyword evidence="11 17" id="KW-0547">Nucleotide-binding</keyword>
<dbReference type="SUPFAM" id="SSF56796">
    <property type="entry name" value="Dehydroquinate synthase-like"/>
    <property type="match status" value="1"/>
</dbReference>
<feature type="binding site" evidence="17">
    <location>
        <begin position="130"/>
        <end position="131"/>
    </location>
    <ligand>
        <name>NAD(+)</name>
        <dbReference type="ChEBI" id="CHEBI:57540"/>
    </ligand>
</feature>
<comment type="catalytic activity">
    <reaction evidence="1 17">
        <text>7-phospho-2-dehydro-3-deoxy-D-arabino-heptonate = 3-dehydroquinate + phosphate</text>
        <dbReference type="Rhea" id="RHEA:21968"/>
        <dbReference type="ChEBI" id="CHEBI:32364"/>
        <dbReference type="ChEBI" id="CHEBI:43474"/>
        <dbReference type="ChEBI" id="CHEBI:58394"/>
        <dbReference type="EC" id="4.2.3.4"/>
    </reaction>
</comment>
<evidence type="ECO:0000256" key="9">
    <source>
        <dbReference type="ARBA" id="ARBA00022605"/>
    </source>
</evidence>
<evidence type="ECO:0000256" key="6">
    <source>
        <dbReference type="ARBA" id="ARBA00013031"/>
    </source>
</evidence>
<keyword evidence="16 17" id="KW-0170">Cobalt</keyword>
<dbReference type="InterPro" id="IPR030960">
    <property type="entry name" value="DHQS/DOIS_N"/>
</dbReference>
<feature type="binding site" evidence="17">
    <location>
        <position position="246"/>
    </location>
    <ligand>
        <name>Zn(2+)</name>
        <dbReference type="ChEBI" id="CHEBI:29105"/>
    </ligand>
</feature>
<keyword evidence="8 17" id="KW-0963">Cytoplasm</keyword>
<proteinExistence type="inferred from homology"/>
<feature type="domain" description="3-dehydroquinate synthase N-terminal" evidence="18">
    <location>
        <begin position="68"/>
        <end position="179"/>
    </location>
</feature>
<evidence type="ECO:0000256" key="16">
    <source>
        <dbReference type="ARBA" id="ARBA00023285"/>
    </source>
</evidence>
<keyword evidence="13 17" id="KW-0520">NAD</keyword>
<dbReference type="InterPro" id="IPR016037">
    <property type="entry name" value="DHQ_synth_AroB"/>
</dbReference>
<comment type="caution">
    <text evidence="20">The sequence shown here is derived from an EMBL/GenBank/DDBJ whole genome shotgun (WGS) entry which is preliminary data.</text>
</comment>
<evidence type="ECO:0000259" key="18">
    <source>
        <dbReference type="Pfam" id="PF01761"/>
    </source>
</evidence>
<evidence type="ECO:0000256" key="13">
    <source>
        <dbReference type="ARBA" id="ARBA00023027"/>
    </source>
</evidence>
<comment type="pathway">
    <text evidence="4 17">Metabolic intermediate biosynthesis; chorismate biosynthesis; chorismate from D-erythrose 4-phosphate and phosphoenolpyruvate: step 2/7.</text>
</comment>
<evidence type="ECO:0000256" key="12">
    <source>
        <dbReference type="ARBA" id="ARBA00022833"/>
    </source>
</evidence>
<comment type="cofactor">
    <cofactor evidence="17">
        <name>Co(2+)</name>
        <dbReference type="ChEBI" id="CHEBI:48828"/>
    </cofactor>
    <cofactor evidence="17">
        <name>Zn(2+)</name>
        <dbReference type="ChEBI" id="CHEBI:29105"/>
    </cofactor>
    <text evidence="17">Binds 1 divalent metal cation per subunit. Can use either Co(2+) or Zn(2+).</text>
</comment>
<comment type="cofactor">
    <cofactor evidence="2 17">
        <name>NAD(+)</name>
        <dbReference type="ChEBI" id="CHEBI:57540"/>
    </cofactor>
</comment>
<evidence type="ECO:0000256" key="11">
    <source>
        <dbReference type="ARBA" id="ARBA00022741"/>
    </source>
</evidence>
<dbReference type="EC" id="4.2.3.4" evidence="6 17"/>
<comment type="similarity">
    <text evidence="5 17">Belongs to the sugar phosphate cyclases superfamily. Dehydroquinate synthase family.</text>
</comment>
<keyword evidence="21" id="KW-1185">Reference proteome</keyword>
<evidence type="ECO:0000256" key="2">
    <source>
        <dbReference type="ARBA" id="ARBA00001911"/>
    </source>
</evidence>
<protein>
    <recommendedName>
        <fullName evidence="7 17">3-dehydroquinate synthase</fullName>
        <shortName evidence="17">DHQS</shortName>
        <ecNumber evidence="6 17">4.2.3.4</ecNumber>
    </recommendedName>
</protein>
<comment type="function">
    <text evidence="17">Catalyzes the conversion of 3-deoxy-D-arabino-heptulosonate 7-phosphate (DAHP) to dehydroquinate (DHQ).</text>
</comment>
<gene>
    <name evidence="17 20" type="primary">aroB</name>
    <name evidence="20" type="ORF">ACFQ5L_12300</name>
</gene>
<dbReference type="Proteomes" id="UP001597188">
    <property type="component" value="Unassembled WGS sequence"/>
</dbReference>
<evidence type="ECO:0000256" key="5">
    <source>
        <dbReference type="ARBA" id="ARBA00005412"/>
    </source>
</evidence>
<keyword evidence="12 17" id="KW-0862">Zinc</keyword>
<feature type="binding site" evidence="17">
    <location>
        <begin position="170"/>
        <end position="173"/>
    </location>
    <ligand>
        <name>NAD(+)</name>
        <dbReference type="ChEBI" id="CHEBI:57540"/>
    </ligand>
</feature>
<evidence type="ECO:0000256" key="3">
    <source>
        <dbReference type="ARBA" id="ARBA00004496"/>
    </source>
</evidence>
<dbReference type="InterPro" id="IPR030963">
    <property type="entry name" value="DHQ_synth_fam"/>
</dbReference>
<dbReference type="Gene3D" id="3.40.50.1970">
    <property type="match status" value="1"/>
</dbReference>